<accession>A0A842HIM5</accession>
<protein>
    <submittedName>
        <fullName evidence="5">Helix-turn-helix transcriptional regulator</fullName>
    </submittedName>
</protein>
<dbReference type="GO" id="GO:0003700">
    <property type="term" value="F:DNA-binding transcription factor activity"/>
    <property type="evidence" value="ECO:0007669"/>
    <property type="project" value="InterPro"/>
</dbReference>
<evidence type="ECO:0000313" key="5">
    <source>
        <dbReference type="EMBL" id="MBC2596000.1"/>
    </source>
</evidence>
<dbReference type="Pfam" id="PF12833">
    <property type="entry name" value="HTH_18"/>
    <property type="match status" value="1"/>
</dbReference>
<sequence>MILRYLSCDIRDFSTFPDLPSCRYNWEFFISFRGECRPVFENEFSTSFHERSLWLLRPQEIYHWIPKGTRSHRAVFQFADVPDILKQLVGNKLFIRKSITDEEAALIESLALELRHYYDEQTDRLYLASLKAVAQLSLILTADMKFDRQIRLDTIEANRVLKAENFYREHLRANPSVNEVAAHVGISSSQLRRHFRGVRNESPHEAFTRLRLIEAKRLLTNTDLTLDQIALLSGFASLVDFHRIFKTSNKLTPTAWRRTSGYHLNFQGTEGIKTKKSKTKKARRIIKDGFLTNPE</sequence>
<evidence type="ECO:0000256" key="3">
    <source>
        <dbReference type="ARBA" id="ARBA00023163"/>
    </source>
</evidence>
<keyword evidence="3" id="KW-0804">Transcription</keyword>
<dbReference type="PANTHER" id="PTHR46796">
    <property type="entry name" value="HTH-TYPE TRANSCRIPTIONAL ACTIVATOR RHAS-RELATED"/>
    <property type="match status" value="1"/>
</dbReference>
<keyword evidence="2" id="KW-0238">DNA-binding</keyword>
<feature type="domain" description="HTH araC/xylS-type" evidence="4">
    <location>
        <begin position="161"/>
        <end position="259"/>
    </location>
</feature>
<dbReference type="InterPro" id="IPR018060">
    <property type="entry name" value="HTH_AraC"/>
</dbReference>
<dbReference type="PANTHER" id="PTHR46796:SF14">
    <property type="entry name" value="TRANSCRIPTIONAL REGULATORY PROTEIN"/>
    <property type="match status" value="1"/>
</dbReference>
<proteinExistence type="predicted"/>
<organism evidence="5 6">
    <name type="scientific">Ruficoccus amylovorans</name>
    <dbReference type="NCBI Taxonomy" id="1804625"/>
    <lineage>
        <taxon>Bacteria</taxon>
        <taxon>Pseudomonadati</taxon>
        <taxon>Verrucomicrobiota</taxon>
        <taxon>Opitutia</taxon>
        <taxon>Puniceicoccales</taxon>
        <taxon>Cerasicoccaceae</taxon>
        <taxon>Ruficoccus</taxon>
    </lineage>
</organism>
<evidence type="ECO:0000256" key="2">
    <source>
        <dbReference type="ARBA" id="ARBA00023125"/>
    </source>
</evidence>
<evidence type="ECO:0000313" key="6">
    <source>
        <dbReference type="Proteomes" id="UP000546464"/>
    </source>
</evidence>
<reference evidence="5 6" key="1">
    <citation type="submission" date="2020-07" db="EMBL/GenBank/DDBJ databases">
        <authorList>
            <person name="Feng X."/>
        </authorList>
    </citation>
    <scope>NUCLEOTIDE SEQUENCE [LARGE SCALE GENOMIC DNA]</scope>
    <source>
        <strain evidence="5 6">JCM31066</strain>
    </source>
</reference>
<dbReference type="RefSeq" id="WP_185676919.1">
    <property type="nucleotide sequence ID" value="NZ_JACHVB010000060.1"/>
</dbReference>
<dbReference type="GO" id="GO:0043565">
    <property type="term" value="F:sequence-specific DNA binding"/>
    <property type="evidence" value="ECO:0007669"/>
    <property type="project" value="InterPro"/>
</dbReference>
<dbReference type="PROSITE" id="PS01124">
    <property type="entry name" value="HTH_ARAC_FAMILY_2"/>
    <property type="match status" value="1"/>
</dbReference>
<dbReference type="InterPro" id="IPR009057">
    <property type="entry name" value="Homeodomain-like_sf"/>
</dbReference>
<dbReference type="Proteomes" id="UP000546464">
    <property type="component" value="Unassembled WGS sequence"/>
</dbReference>
<dbReference type="SUPFAM" id="SSF46689">
    <property type="entry name" value="Homeodomain-like"/>
    <property type="match status" value="2"/>
</dbReference>
<name>A0A842HIM5_9BACT</name>
<gene>
    <name evidence="5" type="ORF">H5P28_17170</name>
</gene>
<dbReference type="Gene3D" id="1.10.10.60">
    <property type="entry name" value="Homeodomain-like"/>
    <property type="match status" value="1"/>
</dbReference>
<dbReference type="AlphaFoldDB" id="A0A842HIM5"/>
<evidence type="ECO:0000259" key="4">
    <source>
        <dbReference type="PROSITE" id="PS01124"/>
    </source>
</evidence>
<keyword evidence="1" id="KW-0805">Transcription regulation</keyword>
<dbReference type="EMBL" id="JACHVB010000060">
    <property type="protein sequence ID" value="MBC2596000.1"/>
    <property type="molecule type" value="Genomic_DNA"/>
</dbReference>
<dbReference type="SMART" id="SM00342">
    <property type="entry name" value="HTH_ARAC"/>
    <property type="match status" value="1"/>
</dbReference>
<dbReference type="InterPro" id="IPR050204">
    <property type="entry name" value="AraC_XylS_family_regulators"/>
</dbReference>
<dbReference type="InterPro" id="IPR018062">
    <property type="entry name" value="HTH_AraC-typ_CS"/>
</dbReference>
<comment type="caution">
    <text evidence="5">The sequence shown here is derived from an EMBL/GenBank/DDBJ whole genome shotgun (WGS) entry which is preliminary data.</text>
</comment>
<evidence type="ECO:0000256" key="1">
    <source>
        <dbReference type="ARBA" id="ARBA00023015"/>
    </source>
</evidence>
<dbReference type="PROSITE" id="PS00041">
    <property type="entry name" value="HTH_ARAC_FAMILY_1"/>
    <property type="match status" value="1"/>
</dbReference>
<keyword evidence="6" id="KW-1185">Reference proteome</keyword>